<reference evidence="1 2" key="1">
    <citation type="journal article" date="2009" name="Proc. Natl. Acad. Sci. U.S.A.">
        <title>Characterizing a model human gut microbiota composed of members of its two dominant bacterial phyla.</title>
        <authorList>
            <person name="Mahowald M.A."/>
            <person name="Rey F.E."/>
            <person name="Seedorf H."/>
            <person name="Turnbaugh P.J."/>
            <person name="Fulton R.S."/>
            <person name="Wollam A."/>
            <person name="Shah N."/>
            <person name="Wang C."/>
            <person name="Magrini V."/>
            <person name="Wilson R.K."/>
            <person name="Cantarel B.L."/>
            <person name="Coutinho P.M."/>
            <person name="Henrissat B."/>
            <person name="Crock L.W."/>
            <person name="Russell A."/>
            <person name="Verberkmoes N.C."/>
            <person name="Hettich R.L."/>
            <person name="Gordon J.I."/>
        </authorList>
    </citation>
    <scope>NUCLEOTIDE SEQUENCE [LARGE SCALE GENOMIC DNA]</scope>
    <source>
        <strain evidence="2">ATCC 33656 / DSM 3377 / JCM 17463 / KCTC 5835 / LMG 30912 / VPI 0990</strain>
    </source>
</reference>
<evidence type="ECO:0000313" key="2">
    <source>
        <dbReference type="Proteomes" id="UP000001477"/>
    </source>
</evidence>
<dbReference type="EMBL" id="CP001107">
    <property type="protein sequence ID" value="ACR77267.1"/>
    <property type="molecule type" value="Genomic_DNA"/>
</dbReference>
<accession>C4ZFJ5</accession>
<organism evidence="1 2">
    <name type="scientific">Agathobacter rectalis (strain ATCC 33656 / DSM 3377 / JCM 17463 / KCTC 5835 / VPI 0990)</name>
    <name type="common">Eubacterium rectale</name>
    <dbReference type="NCBI Taxonomy" id="515619"/>
    <lineage>
        <taxon>Bacteria</taxon>
        <taxon>Bacillati</taxon>
        <taxon>Bacillota</taxon>
        <taxon>Clostridia</taxon>
        <taxon>Lachnospirales</taxon>
        <taxon>Lachnospiraceae</taxon>
        <taxon>Agathobacter</taxon>
    </lineage>
</organism>
<sequence length="57" mass="6219">MPTPHYKISIALGDAGILRIYPFCSNCLILEKADDVDFTPINSPNSRTVGGYPCSFV</sequence>
<dbReference type="Proteomes" id="UP000001477">
    <property type="component" value="Chromosome"/>
</dbReference>
<evidence type="ECO:0000313" key="1">
    <source>
        <dbReference type="EMBL" id="ACR77267.1"/>
    </source>
</evidence>
<protein>
    <submittedName>
        <fullName evidence="1">Uncharacterized protein</fullName>
    </submittedName>
</protein>
<name>C4ZFJ5_AGARV</name>
<dbReference type="AlphaFoldDB" id="C4ZFJ5"/>
<gene>
    <name evidence="1" type="ordered locus">EUBREC_3541</name>
</gene>
<proteinExistence type="predicted"/>
<dbReference type="PaxDb" id="515619-EUBREC_3541"/>
<dbReference type="HOGENOM" id="CLU_2989987_0_0_9"/>
<dbReference type="KEGG" id="ere:EUBREC_3541"/>